<evidence type="ECO:0000256" key="1">
    <source>
        <dbReference type="ARBA" id="ARBA00004123"/>
    </source>
</evidence>
<keyword evidence="4" id="KW-1003">Cell membrane</keyword>
<evidence type="ECO:0000256" key="4">
    <source>
        <dbReference type="ARBA" id="ARBA00022475"/>
    </source>
</evidence>
<dbReference type="GeneTree" id="ENSGT00530000063753"/>
<dbReference type="GO" id="GO:0007186">
    <property type="term" value="P:G protein-coupled receptor signaling pathway"/>
    <property type="evidence" value="ECO:0007669"/>
    <property type="project" value="TreeGrafter"/>
</dbReference>
<organism evidence="10 11">
    <name type="scientific">Sander lucioperca</name>
    <name type="common">Pike-perch</name>
    <name type="synonym">Perca lucioperca</name>
    <dbReference type="NCBI Taxonomy" id="283035"/>
    <lineage>
        <taxon>Eukaryota</taxon>
        <taxon>Metazoa</taxon>
        <taxon>Chordata</taxon>
        <taxon>Craniata</taxon>
        <taxon>Vertebrata</taxon>
        <taxon>Euteleostomi</taxon>
        <taxon>Actinopterygii</taxon>
        <taxon>Neopterygii</taxon>
        <taxon>Teleostei</taxon>
        <taxon>Neoteleostei</taxon>
        <taxon>Acanthomorphata</taxon>
        <taxon>Eupercaria</taxon>
        <taxon>Perciformes</taxon>
        <taxon>Percoidei</taxon>
        <taxon>Percidae</taxon>
        <taxon>Luciopercinae</taxon>
        <taxon>Sander</taxon>
    </lineage>
</organism>
<keyword evidence="11" id="KW-1185">Reference proteome</keyword>
<dbReference type="GO" id="GO:0005944">
    <property type="term" value="C:phosphatidylinositol 3-kinase complex, class IB"/>
    <property type="evidence" value="ECO:0007669"/>
    <property type="project" value="InterPro"/>
</dbReference>
<feature type="region of interest" description="Disordered" evidence="9">
    <location>
        <begin position="271"/>
        <end position="294"/>
    </location>
</feature>
<evidence type="ECO:0000256" key="3">
    <source>
        <dbReference type="ARBA" id="ARBA00004496"/>
    </source>
</evidence>
<keyword evidence="5" id="KW-0963">Cytoplasm</keyword>
<dbReference type="PANTHER" id="PTHR15593">
    <property type="entry name" value="PHOSPHATIDYLINOSITOL 3-KINASE REGULATORY SUBUNIT"/>
    <property type="match status" value="1"/>
</dbReference>
<evidence type="ECO:0000256" key="6">
    <source>
        <dbReference type="ARBA" id="ARBA00023136"/>
    </source>
</evidence>
<reference evidence="10" key="2">
    <citation type="submission" date="2025-09" db="UniProtKB">
        <authorList>
            <consortium name="Ensembl"/>
        </authorList>
    </citation>
    <scope>IDENTIFICATION</scope>
</reference>
<accession>A0A8D0AT83</accession>
<dbReference type="Pfam" id="PF10486">
    <property type="entry name" value="PI3K_1B_p101"/>
    <property type="match status" value="2"/>
</dbReference>
<dbReference type="GO" id="GO:0005737">
    <property type="term" value="C:cytoplasm"/>
    <property type="evidence" value="ECO:0007669"/>
    <property type="project" value="UniProtKB-SubCell"/>
</dbReference>
<gene>
    <name evidence="10" type="primary">pik3r5</name>
</gene>
<evidence type="ECO:0000256" key="9">
    <source>
        <dbReference type="SAM" id="MobiDB-lite"/>
    </source>
</evidence>
<dbReference type="GO" id="GO:0005886">
    <property type="term" value="C:plasma membrane"/>
    <property type="evidence" value="ECO:0007669"/>
    <property type="project" value="UniProtKB-SubCell"/>
</dbReference>
<dbReference type="InterPro" id="IPR019522">
    <property type="entry name" value="PIK3R5/6"/>
</dbReference>
<dbReference type="GO" id="GO:0046935">
    <property type="term" value="F:1-phosphatidylinositol-3-kinase regulator activity"/>
    <property type="evidence" value="ECO:0007669"/>
    <property type="project" value="InterPro"/>
</dbReference>
<dbReference type="GO" id="GO:0005634">
    <property type="term" value="C:nucleus"/>
    <property type="evidence" value="ECO:0007669"/>
    <property type="project" value="UniProtKB-SubCell"/>
</dbReference>
<dbReference type="PANTHER" id="PTHR15593:SF2">
    <property type="entry name" value="PHOSPHOINOSITIDE 3-KINASE REGULATORY SUBUNIT 5"/>
    <property type="match status" value="1"/>
</dbReference>
<dbReference type="Ensembl" id="ENSSLUT00000061182.1">
    <property type="protein sequence ID" value="ENSSLUP00000059491.1"/>
    <property type="gene ID" value="ENSSLUG00000025437.1"/>
</dbReference>
<protein>
    <recommendedName>
        <fullName evidence="8">Phosphoinositide 3-kinase regulatory subunit 5</fullName>
    </recommendedName>
</protein>
<evidence type="ECO:0000256" key="2">
    <source>
        <dbReference type="ARBA" id="ARBA00004202"/>
    </source>
</evidence>
<keyword evidence="6" id="KW-0472">Membrane</keyword>
<evidence type="ECO:0000256" key="5">
    <source>
        <dbReference type="ARBA" id="ARBA00022490"/>
    </source>
</evidence>
<feature type="compositionally biased region" description="Acidic residues" evidence="9">
    <location>
        <begin position="271"/>
        <end position="286"/>
    </location>
</feature>
<keyword evidence="7" id="KW-0539">Nucleus</keyword>
<evidence type="ECO:0000256" key="8">
    <source>
        <dbReference type="ARBA" id="ARBA00040195"/>
    </source>
</evidence>
<reference evidence="10" key="1">
    <citation type="submission" date="2025-08" db="UniProtKB">
        <authorList>
            <consortium name="Ensembl"/>
        </authorList>
    </citation>
    <scope>IDENTIFICATION</scope>
</reference>
<evidence type="ECO:0000313" key="11">
    <source>
        <dbReference type="Proteomes" id="UP000694568"/>
    </source>
</evidence>
<evidence type="ECO:0000256" key="7">
    <source>
        <dbReference type="ARBA" id="ARBA00023242"/>
    </source>
</evidence>
<dbReference type="Proteomes" id="UP000694568">
    <property type="component" value="Unplaced"/>
</dbReference>
<proteinExistence type="predicted"/>
<dbReference type="AlphaFoldDB" id="A0A8D0AT83"/>
<name>A0A8D0AT83_SANLU</name>
<evidence type="ECO:0000313" key="10">
    <source>
        <dbReference type="Ensembl" id="ENSSLUP00000059491.1"/>
    </source>
</evidence>
<sequence>VLYDEIRCTSIHIGHDLLDFTSGMNGLISAEVPAGQSMNRWSLEELVKRDPENFLILLQQIIRKTKEVRGQRSKRTYCPLYMLFSNTPYCPPDPELLEEAIKVFRCFLTWPEPYCSVCRSLLSTLQLEIKAPGISFQRLVREEQFLNTPSQCSKTMTVLLMNPCEVPTEFLLVAEQLSRIQHSQEETYITLIKHAFQSTLGTKYPLHSIHRALQVCAQGSFPVDIALIVIFFSFFLTSLSGMLQTLPLPTAKCYMFHWEKDNFDIDDEQEIDREEEEEEDDKEEEEHGLPSMSIIPNGCSNNHRASTFSTISSLSTASKDSMFSTLSVTSESYAPSLFSVTSGGDSDYFEDSDDYICSSPVAEKCSPKSINRASARLSQHFYRLFIKPKSPRSLYRAKSLGNTESKDRFVVREKRSNSLPQQVKLRYPEPFLQPQSQTLRHVCFRRRPILSSDEDSTNTTLRVVVFGADQVAGKVARAYNSLRRKESACPRLSRAFKLQFFFVPVKRDSIAGPVSLKSPNPVVQSGTPKGDLHLMGTGDSTNDIAHLLGMLDPWYERNTLSLLNLPANVVCQQTSKTESESYDSSYEHRLPILADLVLYYCRYAAWPALIQLYQAELTLACGDRRTEVFVHSLELGHTAGTRAIKAMGAASKRFGIDGDREAVPLMLEVVYNKVVISGRSQWKRETKVCTSVNLTKACKNPEELDSKMECLQLTMTEVLKRQNCKSKKGYNQLSVTEVKVDKVQVSGAGNTTFAVCLDQDEKKILQSVTRCDISVCYKPDSSTDWRLRKSPTSAQIQPLNPTFCSLLCLPIVTFSGALP</sequence>
<comment type="subcellular location">
    <subcellularLocation>
        <location evidence="2">Cell membrane</location>
        <topology evidence="2">Peripheral membrane protein</topology>
    </subcellularLocation>
    <subcellularLocation>
        <location evidence="3">Cytoplasm</location>
    </subcellularLocation>
    <subcellularLocation>
        <location evidence="1">Nucleus</location>
    </subcellularLocation>
</comment>